<feature type="binding site" evidence="5">
    <location>
        <position position="137"/>
    </location>
    <ligand>
        <name>ATP</name>
        <dbReference type="ChEBI" id="CHEBI:30616"/>
    </ligand>
</feature>
<dbReference type="HOGENOM" id="CLU_011534_0_2_3"/>
<name>K9YXP1_DACS8</name>
<keyword evidence="9" id="KW-1185">Reference proteome</keyword>
<comment type="caution">
    <text evidence="5">Lacks conserved residue(s) required for the propagation of feature annotation.</text>
</comment>
<dbReference type="InterPro" id="IPR005875">
    <property type="entry name" value="PurK"/>
</dbReference>
<dbReference type="SUPFAM" id="SSF56059">
    <property type="entry name" value="Glutathione synthetase ATP-binding domain-like"/>
    <property type="match status" value="1"/>
</dbReference>
<dbReference type="InterPro" id="IPR054350">
    <property type="entry name" value="PurT/PurK_preATP-grasp"/>
</dbReference>
<comment type="function">
    <text evidence="5">Catalyzes the ATP-dependent conversion of 5-aminoimidazole ribonucleotide (AIR) and HCO(3)(-) to N5-carboxyaminoimidazole ribonucleotide (N5-CAIR).</text>
</comment>
<keyword evidence="4 5" id="KW-0067">ATP-binding</keyword>
<dbReference type="InterPro" id="IPR040686">
    <property type="entry name" value="PurK_C"/>
</dbReference>
<dbReference type="InterPro" id="IPR011761">
    <property type="entry name" value="ATP-grasp"/>
</dbReference>
<dbReference type="GO" id="GO:0034028">
    <property type="term" value="F:5-(carboxyamino)imidazole ribonucleotide synthase activity"/>
    <property type="evidence" value="ECO:0007669"/>
    <property type="project" value="UniProtKB-UniRule"/>
</dbReference>
<dbReference type="OrthoDB" id="9804625at2"/>
<dbReference type="PATRIC" id="fig|13035.3.peg.2870"/>
<evidence type="ECO:0000259" key="7">
    <source>
        <dbReference type="PROSITE" id="PS50975"/>
    </source>
</evidence>
<dbReference type="HAMAP" id="MF_01928">
    <property type="entry name" value="PurK"/>
    <property type="match status" value="1"/>
</dbReference>
<dbReference type="SUPFAM" id="SSF51246">
    <property type="entry name" value="Rudiment single hybrid motif"/>
    <property type="match status" value="1"/>
</dbReference>
<gene>
    <name evidence="5 6" type="primary">purK</name>
    <name evidence="8" type="ORF">Dacsa_2514</name>
</gene>
<feature type="binding site" evidence="5">
    <location>
        <begin position="172"/>
        <end position="175"/>
    </location>
    <ligand>
        <name>ATP</name>
        <dbReference type="ChEBI" id="CHEBI:30616"/>
    </ligand>
</feature>
<keyword evidence="1 5" id="KW-0436">Ligase</keyword>
<feature type="binding site" evidence="5">
    <location>
        <begin position="257"/>
        <end position="258"/>
    </location>
    <ligand>
        <name>ATP</name>
        <dbReference type="ChEBI" id="CHEBI:30616"/>
    </ligand>
</feature>
<dbReference type="KEGG" id="dsl:Dacsa_2514"/>
<dbReference type="EC" id="6.3.4.18" evidence="5 6"/>
<dbReference type="PANTHER" id="PTHR11609">
    <property type="entry name" value="PURINE BIOSYNTHESIS PROTEIN 6/7, PUR6/7"/>
    <property type="match status" value="1"/>
</dbReference>
<reference evidence="8" key="1">
    <citation type="submission" date="2012-04" db="EMBL/GenBank/DDBJ databases">
        <title>Finished genome of Dactylococcopsis salina PCC 8305.</title>
        <authorList>
            <consortium name="US DOE Joint Genome Institute"/>
            <person name="Gugger M."/>
            <person name="Coursin T."/>
            <person name="Rippka R."/>
            <person name="Tandeau De Marsac N."/>
            <person name="Huntemann M."/>
            <person name="Wei C.-L."/>
            <person name="Han J."/>
            <person name="Detter J.C."/>
            <person name="Han C."/>
            <person name="Tapia R."/>
            <person name="Daligault H."/>
            <person name="Chen A."/>
            <person name="Krypides N."/>
            <person name="Mavromatis K."/>
            <person name="Markowitz V."/>
            <person name="Szeto E."/>
            <person name="Ivanova N."/>
            <person name="Ovchinnikova G."/>
            <person name="Pagani I."/>
            <person name="Pati A."/>
            <person name="Goodwin L."/>
            <person name="Peters L."/>
            <person name="Pitluck S."/>
            <person name="Woyke T."/>
            <person name="Kerfeld C."/>
        </authorList>
    </citation>
    <scope>NUCLEOTIDE SEQUENCE [LARGE SCALE GENOMIC DNA]</scope>
    <source>
        <strain evidence="8">PCC 8305</strain>
    </source>
</reference>
<comment type="pathway">
    <text evidence="5 6">Purine metabolism; IMP biosynthesis via de novo pathway; 5-amino-1-(5-phospho-D-ribosyl)imidazole-4-carboxylate from 5-amino-1-(5-phospho-D-ribosyl)imidazole (N5-CAIR route): step 1/2.</text>
</comment>
<evidence type="ECO:0000256" key="5">
    <source>
        <dbReference type="HAMAP-Rule" id="MF_01928"/>
    </source>
</evidence>
<evidence type="ECO:0000313" key="8">
    <source>
        <dbReference type="EMBL" id="AFZ51105.1"/>
    </source>
</evidence>
<proteinExistence type="inferred from homology"/>
<dbReference type="NCBIfam" id="NF004679">
    <property type="entry name" value="PRK06019.1-5"/>
    <property type="match status" value="1"/>
</dbReference>
<evidence type="ECO:0000256" key="2">
    <source>
        <dbReference type="ARBA" id="ARBA00022741"/>
    </source>
</evidence>
<dbReference type="UniPathway" id="UPA00074">
    <property type="reaction ID" value="UER00942"/>
</dbReference>
<dbReference type="GO" id="GO:0004638">
    <property type="term" value="F:phosphoribosylaminoimidazole carboxylase activity"/>
    <property type="evidence" value="ECO:0007669"/>
    <property type="project" value="InterPro"/>
</dbReference>
<dbReference type="AlphaFoldDB" id="K9YXP1"/>
<evidence type="ECO:0000256" key="6">
    <source>
        <dbReference type="RuleBase" id="RU361200"/>
    </source>
</evidence>
<protein>
    <recommendedName>
        <fullName evidence="5 6">N5-carboxyaminoimidazole ribonucleotide synthase</fullName>
        <shortName evidence="5 6">N5-CAIR synthase</shortName>
        <ecNumber evidence="5 6">6.3.4.18</ecNumber>
    </recommendedName>
    <alternativeName>
        <fullName evidence="5 6">5-(carboxyamino)imidazole ribonucleotide synthetase</fullName>
    </alternativeName>
</protein>
<dbReference type="SUPFAM" id="SSF52440">
    <property type="entry name" value="PreATP-grasp domain"/>
    <property type="match status" value="1"/>
</dbReference>
<dbReference type="Gene3D" id="3.30.1490.20">
    <property type="entry name" value="ATP-grasp fold, A domain"/>
    <property type="match status" value="1"/>
</dbReference>
<dbReference type="InterPro" id="IPR003135">
    <property type="entry name" value="ATP-grasp_carboxylate-amine"/>
</dbReference>
<dbReference type="Gene3D" id="3.40.50.20">
    <property type="match status" value="1"/>
</dbReference>
<dbReference type="GO" id="GO:0005829">
    <property type="term" value="C:cytosol"/>
    <property type="evidence" value="ECO:0007669"/>
    <property type="project" value="TreeGrafter"/>
</dbReference>
<dbReference type="InterPro" id="IPR011054">
    <property type="entry name" value="Rudment_hybrid_motif"/>
</dbReference>
<dbReference type="Pfam" id="PF02222">
    <property type="entry name" value="ATP-grasp"/>
    <property type="match status" value="1"/>
</dbReference>
<dbReference type="Pfam" id="PF17769">
    <property type="entry name" value="PurK_C"/>
    <property type="match status" value="1"/>
</dbReference>
<evidence type="ECO:0000313" key="9">
    <source>
        <dbReference type="Proteomes" id="UP000010482"/>
    </source>
</evidence>
<keyword evidence="3 5" id="KW-0658">Purine biosynthesis</keyword>
<evidence type="ECO:0000256" key="3">
    <source>
        <dbReference type="ARBA" id="ARBA00022755"/>
    </source>
</evidence>
<comment type="catalytic activity">
    <reaction evidence="5 6">
        <text>5-amino-1-(5-phospho-beta-D-ribosyl)imidazole + hydrogencarbonate + ATP = 5-carboxyamino-1-(5-phospho-D-ribosyl)imidazole + ADP + phosphate + 2 H(+)</text>
        <dbReference type="Rhea" id="RHEA:19317"/>
        <dbReference type="ChEBI" id="CHEBI:15378"/>
        <dbReference type="ChEBI" id="CHEBI:17544"/>
        <dbReference type="ChEBI" id="CHEBI:30616"/>
        <dbReference type="ChEBI" id="CHEBI:43474"/>
        <dbReference type="ChEBI" id="CHEBI:58730"/>
        <dbReference type="ChEBI" id="CHEBI:137981"/>
        <dbReference type="ChEBI" id="CHEBI:456216"/>
        <dbReference type="EC" id="6.3.4.18"/>
    </reaction>
</comment>
<dbReference type="GO" id="GO:0006189">
    <property type="term" value="P:'de novo' IMP biosynthetic process"/>
    <property type="evidence" value="ECO:0007669"/>
    <property type="project" value="UniProtKB-UniRule"/>
</dbReference>
<evidence type="ECO:0000256" key="1">
    <source>
        <dbReference type="ARBA" id="ARBA00022598"/>
    </source>
</evidence>
<dbReference type="Pfam" id="PF22660">
    <property type="entry name" value="RS_preATP-grasp-like"/>
    <property type="match status" value="1"/>
</dbReference>
<dbReference type="GO" id="GO:0046872">
    <property type="term" value="F:metal ion binding"/>
    <property type="evidence" value="ECO:0007669"/>
    <property type="project" value="InterPro"/>
</dbReference>
<dbReference type="Proteomes" id="UP000010482">
    <property type="component" value="Chromosome"/>
</dbReference>
<dbReference type="STRING" id="13035.Dacsa_2514"/>
<feature type="binding site" evidence="5">
    <location>
        <position position="100"/>
    </location>
    <ligand>
        <name>ATP</name>
        <dbReference type="ChEBI" id="CHEBI:30616"/>
    </ligand>
</feature>
<dbReference type="NCBIfam" id="TIGR01161">
    <property type="entry name" value="purK"/>
    <property type="match status" value="1"/>
</dbReference>
<feature type="binding site" evidence="5">
    <location>
        <position position="180"/>
    </location>
    <ligand>
        <name>ATP</name>
        <dbReference type="ChEBI" id="CHEBI:30616"/>
    </ligand>
</feature>
<comment type="function">
    <text evidence="6">Catalyzes the ATP-dependent conversion of 5-aminoimidazole ribonucleotide (AIR) and HCO(3)- to N5-carboxyaminoimidazole ribonucleotide (N5-CAIR).</text>
</comment>
<sequence length="371" mass="40772">MQRVGVIGGGQLAWMMGIEAQKLGVSLWVQTPNNSDPAVAVAEESVIASLSDLGATERLAAACEVLTFENEFIDQLGLSRFQDQTVFYPSLASIAPLLDKFEQRCFLQALGIPIPAFKSVIAGKNHFQGDEFPLVVKVRRHGYDGQGTFIVKNESSLEAVWEQLQGIPVLVENFIPFDRELAVMAARGVNGETIVYPVVETYQRDQVCQRVIAPARITEELEAEMGAIAQTLLDALNWVGIFGIEFFLTEDHRVLVNEIAPRTHNSGHYTLDACDVSQFAMHLKAITGETLTSPQIKAKAAAMVNLLGYESGTTSYPEKQKQLKSIANSHLYWYGKTEVRPGRKLGHVTVLGDSIAEASAIADQVSEIWYS</sequence>
<organism evidence="8 9">
    <name type="scientific">Dactylococcopsis salina (strain PCC 8305)</name>
    <name type="common">Myxobactron salinum</name>
    <dbReference type="NCBI Taxonomy" id="13035"/>
    <lineage>
        <taxon>Bacteria</taxon>
        <taxon>Bacillati</taxon>
        <taxon>Cyanobacteriota</taxon>
        <taxon>Cyanophyceae</taxon>
        <taxon>Nodosilineales</taxon>
        <taxon>Cymatolegaceae</taxon>
        <taxon>Dactylococcopsis</taxon>
    </lineage>
</organism>
<dbReference type="InterPro" id="IPR016185">
    <property type="entry name" value="PreATP-grasp_dom_sf"/>
</dbReference>
<accession>K9YXP1</accession>
<dbReference type="RefSeq" id="WP_015230095.1">
    <property type="nucleotide sequence ID" value="NC_019780.1"/>
</dbReference>
<evidence type="ECO:0000256" key="4">
    <source>
        <dbReference type="ARBA" id="ARBA00022840"/>
    </source>
</evidence>
<feature type="domain" description="ATP-grasp" evidence="7">
    <location>
        <begin position="104"/>
        <end position="287"/>
    </location>
</feature>
<keyword evidence="2 5" id="KW-0547">Nucleotide-binding</keyword>
<dbReference type="EMBL" id="CP003944">
    <property type="protein sequence ID" value="AFZ51105.1"/>
    <property type="molecule type" value="Genomic_DNA"/>
</dbReference>
<dbReference type="Gene3D" id="3.30.470.20">
    <property type="entry name" value="ATP-grasp fold, B domain"/>
    <property type="match status" value="1"/>
</dbReference>
<comment type="similarity">
    <text evidence="5 6">Belongs to the PurK/PurT family.</text>
</comment>
<dbReference type="GO" id="GO:0005524">
    <property type="term" value="F:ATP binding"/>
    <property type="evidence" value="ECO:0007669"/>
    <property type="project" value="UniProtKB-UniRule"/>
</dbReference>
<dbReference type="PROSITE" id="PS50975">
    <property type="entry name" value="ATP_GRASP"/>
    <property type="match status" value="1"/>
</dbReference>
<dbReference type="PANTHER" id="PTHR11609:SF5">
    <property type="entry name" value="PHOSPHORIBOSYLAMINOIMIDAZOLE CARBOXYLASE"/>
    <property type="match status" value="1"/>
</dbReference>
<comment type="subunit">
    <text evidence="5 6">Homodimer.</text>
</comment>
<dbReference type="eggNOG" id="COG0026">
    <property type="taxonomic scope" value="Bacteria"/>
</dbReference>
<dbReference type="InterPro" id="IPR013815">
    <property type="entry name" value="ATP_grasp_subdomain_1"/>
</dbReference>